<sequence length="551" mass="63746">MSFDFSQTKKCTFSFNNSSMNIVGGNVNNYYYGPPPNIHTLLDPEDDFRTIRRGDIKLLQLVWSGNVEVERSGYDISKLKQSNPFRVFLQDRKCLQQVKVVKRIYNAELTGYGDQRFTVATFHTDSLQSESGHDEEKQQAWQREYGYWASRKDAYTLQLFGLCPRFPALIYHDGLVIGSDMFGRYENRPIIFCYLQNRWAISFNNVYTFSREMCRISRDTDQWWFNPQTDTFQCDPTLILYSESECSLSPKRIPDDVYALKVDSASETTVSFDNRPVLLNSQNRSGLGVDPSVQTTIKIVNHLCNFLPDYLWSISDMCWARGVGEACGLKSYAPHGLLTFGSVVIKDQPSIYAYFPSTPTPTWIFHMSSSSWPDGVQVETGKSGVSFTFHGYTKGELDLRFSLELPPQHRDKIRVAFLSQSLLLRDDFSIERDPSEFVLVDYIRLRLQTKLDTYFGQTVHLFIPAWNIDAVNGLPCVKWPPEPMFLWSCSSRKYAPKMKVRAYIGTFWFRHHYAAVKEYLELQEYDLRGFQYTKQRGCEVLKFGDPHMNGV</sequence>
<proteinExistence type="predicted"/>
<name>A0A8H5GDV7_9AGAR</name>
<protein>
    <submittedName>
        <fullName evidence="1">Uncharacterized protein</fullName>
    </submittedName>
</protein>
<dbReference type="OrthoDB" id="2985570at2759"/>
<evidence type="ECO:0000313" key="1">
    <source>
        <dbReference type="EMBL" id="KAF5362970.1"/>
    </source>
</evidence>
<dbReference type="Proteomes" id="UP000559256">
    <property type="component" value="Unassembled WGS sequence"/>
</dbReference>
<comment type="caution">
    <text evidence="1">The sequence shown here is derived from an EMBL/GenBank/DDBJ whole genome shotgun (WGS) entry which is preliminary data.</text>
</comment>
<dbReference type="EMBL" id="JAACJM010000036">
    <property type="protein sequence ID" value="KAF5362970.1"/>
    <property type="molecule type" value="Genomic_DNA"/>
</dbReference>
<accession>A0A8H5GDV7</accession>
<reference evidence="1 2" key="1">
    <citation type="journal article" date="2020" name="ISME J.">
        <title>Uncovering the hidden diversity of litter-decomposition mechanisms in mushroom-forming fungi.</title>
        <authorList>
            <person name="Floudas D."/>
            <person name="Bentzer J."/>
            <person name="Ahren D."/>
            <person name="Johansson T."/>
            <person name="Persson P."/>
            <person name="Tunlid A."/>
        </authorList>
    </citation>
    <scope>NUCLEOTIDE SEQUENCE [LARGE SCALE GENOMIC DNA]</scope>
    <source>
        <strain evidence="1 2">CBS 291.85</strain>
    </source>
</reference>
<keyword evidence="2" id="KW-1185">Reference proteome</keyword>
<organism evidence="1 2">
    <name type="scientific">Tetrapyrgos nigripes</name>
    <dbReference type="NCBI Taxonomy" id="182062"/>
    <lineage>
        <taxon>Eukaryota</taxon>
        <taxon>Fungi</taxon>
        <taxon>Dikarya</taxon>
        <taxon>Basidiomycota</taxon>
        <taxon>Agaricomycotina</taxon>
        <taxon>Agaricomycetes</taxon>
        <taxon>Agaricomycetidae</taxon>
        <taxon>Agaricales</taxon>
        <taxon>Marasmiineae</taxon>
        <taxon>Marasmiaceae</taxon>
        <taxon>Tetrapyrgos</taxon>
    </lineage>
</organism>
<evidence type="ECO:0000313" key="2">
    <source>
        <dbReference type="Proteomes" id="UP000559256"/>
    </source>
</evidence>
<dbReference type="AlphaFoldDB" id="A0A8H5GDV7"/>
<gene>
    <name evidence="1" type="ORF">D9758_007122</name>
</gene>